<gene>
    <name evidence="2" type="ORF">Q8X39_01660</name>
</gene>
<keyword evidence="2" id="KW-0378">Hydrolase</keyword>
<dbReference type="SUPFAM" id="SSF50939">
    <property type="entry name" value="Sialidases"/>
    <property type="match status" value="1"/>
</dbReference>
<evidence type="ECO:0000259" key="1">
    <source>
        <dbReference type="Pfam" id="PF13088"/>
    </source>
</evidence>
<comment type="caution">
    <text evidence="2">The sequence shown here is derived from an EMBL/GenBank/DDBJ whole genome shotgun (WGS) entry which is preliminary data.</text>
</comment>
<dbReference type="InterPro" id="IPR011040">
    <property type="entry name" value="Sialidase"/>
</dbReference>
<evidence type="ECO:0000313" key="2">
    <source>
        <dbReference type="EMBL" id="MDP4299328.1"/>
    </source>
</evidence>
<keyword evidence="3" id="KW-1185">Reference proteome</keyword>
<reference evidence="2 3" key="1">
    <citation type="submission" date="2023-08" db="EMBL/GenBank/DDBJ databases">
        <authorList>
            <person name="Roldan D.M."/>
            <person name="Menes R.J."/>
        </authorList>
    </citation>
    <scope>NUCLEOTIDE SEQUENCE [LARGE SCALE GENOMIC DNA]</scope>
    <source>
        <strain evidence="2 3">CCM 2812</strain>
    </source>
</reference>
<dbReference type="Gene3D" id="2.120.10.10">
    <property type="match status" value="1"/>
</dbReference>
<organism evidence="2 3">
    <name type="scientific">Leptothrix discophora</name>
    <dbReference type="NCBI Taxonomy" id="89"/>
    <lineage>
        <taxon>Bacteria</taxon>
        <taxon>Pseudomonadati</taxon>
        <taxon>Pseudomonadota</taxon>
        <taxon>Betaproteobacteria</taxon>
        <taxon>Burkholderiales</taxon>
        <taxon>Sphaerotilaceae</taxon>
        <taxon>Leptothrix</taxon>
    </lineage>
</organism>
<accession>A0ABT9FZE8</accession>
<name>A0ABT9FZE8_LEPDI</name>
<dbReference type="EMBL" id="JAUZEE010000001">
    <property type="protein sequence ID" value="MDP4299328.1"/>
    <property type="molecule type" value="Genomic_DNA"/>
</dbReference>
<keyword evidence="2" id="KW-0326">Glycosidase</keyword>
<proteinExistence type="predicted"/>
<dbReference type="Pfam" id="PF13088">
    <property type="entry name" value="BNR_2"/>
    <property type="match status" value="1"/>
</dbReference>
<dbReference type="PANTHER" id="PTHR43752:SF2">
    <property type="entry name" value="BNR_ASP-BOX REPEAT FAMILY PROTEIN"/>
    <property type="match status" value="1"/>
</dbReference>
<dbReference type="GO" id="GO:0004308">
    <property type="term" value="F:exo-alpha-sialidase activity"/>
    <property type="evidence" value="ECO:0007669"/>
    <property type="project" value="UniProtKB-EC"/>
</dbReference>
<feature type="domain" description="Sialidase" evidence="1">
    <location>
        <begin position="47"/>
        <end position="374"/>
    </location>
</feature>
<dbReference type="Proteomes" id="UP001235760">
    <property type="component" value="Unassembled WGS sequence"/>
</dbReference>
<sequence>MNTTLSPAGRTDGILRPHAEDPQRQVADLPSPCVQAHAANLMVLGDGALGCVWFGGTMEGRSDISVHFSRLAPGASGWSDPVLLSHDPDRSEQNPVLFPAPDGTLWLLHTAQTSGHQDTAFVRCRVSHDHGLSWGPVRTLFDAPGTFVRQPVQVQPDGAWLVPVFRCRTQPGLAWDGSLDDAAVMRSTDQGRSWQTLAVPDSLGCVHMNIVPSADGRRLLAFYRSRWADHVYRSTSDDGGLSWQPPQPTGLPNNNSSIQAIRLRDGRLAMIFNASSAADARERRVSLYDELDDAPDDASAAMPPAAAPGRRAFWGAPRAPLTLALSNDDGLSWPHQRHLETGDGYCMTNNSADRQNREYSYPSIRQSDDGALHLAYTVFRQHIRHARVMPDWIVAGAAR</sequence>
<dbReference type="CDD" id="cd15482">
    <property type="entry name" value="Sialidase_non-viral"/>
    <property type="match status" value="1"/>
</dbReference>
<evidence type="ECO:0000313" key="3">
    <source>
        <dbReference type="Proteomes" id="UP001235760"/>
    </source>
</evidence>
<dbReference type="EC" id="3.2.1.18" evidence="2"/>
<dbReference type="PANTHER" id="PTHR43752">
    <property type="entry name" value="BNR/ASP-BOX REPEAT FAMILY PROTEIN"/>
    <property type="match status" value="1"/>
</dbReference>
<dbReference type="RefSeq" id="WP_305747887.1">
    <property type="nucleotide sequence ID" value="NZ_JAUZEE010000001.1"/>
</dbReference>
<dbReference type="InterPro" id="IPR036278">
    <property type="entry name" value="Sialidase_sf"/>
</dbReference>
<protein>
    <submittedName>
        <fullName evidence="2">Exo-alpha-sialidase</fullName>
        <ecNumber evidence="2">3.2.1.18</ecNumber>
    </submittedName>
</protein>